<organism evidence="1 2">
    <name type="scientific">Odoribacter laneus YIT 12061</name>
    <dbReference type="NCBI Taxonomy" id="742817"/>
    <lineage>
        <taxon>Bacteria</taxon>
        <taxon>Pseudomonadati</taxon>
        <taxon>Bacteroidota</taxon>
        <taxon>Bacteroidia</taxon>
        <taxon>Bacteroidales</taxon>
        <taxon>Odoribacteraceae</taxon>
        <taxon>Odoribacter</taxon>
    </lineage>
</organism>
<dbReference type="Proteomes" id="UP000004892">
    <property type="component" value="Unassembled WGS sequence"/>
</dbReference>
<proteinExistence type="predicted"/>
<dbReference type="EMBL" id="ADMC01000034">
    <property type="protein sequence ID" value="EHP45136.1"/>
    <property type="molecule type" value="Genomic_DNA"/>
</dbReference>
<gene>
    <name evidence="1" type="ORF">HMPREF9449_02981</name>
</gene>
<dbReference type="AlphaFoldDB" id="H1DL45"/>
<reference evidence="1 2" key="1">
    <citation type="submission" date="2012-01" db="EMBL/GenBank/DDBJ databases">
        <title>The Genome Sequence of Odoribacter laneus YIT 12061.</title>
        <authorList>
            <consortium name="The Broad Institute Genome Sequencing Platform"/>
            <person name="Earl A."/>
            <person name="Ward D."/>
            <person name="Feldgarden M."/>
            <person name="Gevers D."/>
            <person name="Morotomi M."/>
            <person name="Young S.K."/>
            <person name="Zeng Q."/>
            <person name="Gargeya S."/>
            <person name="Fitzgerald M."/>
            <person name="Haas B."/>
            <person name="Abouelleil A."/>
            <person name="Alvarado L."/>
            <person name="Arachchi H.M."/>
            <person name="Berlin A."/>
            <person name="Chapman S.B."/>
            <person name="Gearin G."/>
            <person name="Goldberg J."/>
            <person name="Griggs A."/>
            <person name="Gujja S."/>
            <person name="Hansen M."/>
            <person name="Heiman D."/>
            <person name="Howarth C."/>
            <person name="Larimer J."/>
            <person name="Lui A."/>
            <person name="MacDonald P.J.P."/>
            <person name="McCowen C."/>
            <person name="Montmayeur A."/>
            <person name="Murphy C."/>
            <person name="Neiman D."/>
            <person name="Pearson M."/>
            <person name="Priest M."/>
            <person name="Roberts A."/>
            <person name="Saif S."/>
            <person name="Shea T."/>
            <person name="Sisk P."/>
            <person name="Stolte C."/>
            <person name="Sykes S."/>
            <person name="Wortman J."/>
            <person name="Nusbaum C."/>
            <person name="Birren B."/>
        </authorList>
    </citation>
    <scope>NUCLEOTIDE SEQUENCE [LARGE SCALE GENOMIC DNA]</scope>
    <source>
        <strain evidence="1 2">YIT 12061</strain>
    </source>
</reference>
<evidence type="ECO:0000313" key="2">
    <source>
        <dbReference type="Proteomes" id="UP000004892"/>
    </source>
</evidence>
<dbReference type="RefSeq" id="WP_009138124.1">
    <property type="nucleotide sequence ID" value="NZ_JH594598.1"/>
</dbReference>
<evidence type="ECO:0000313" key="1">
    <source>
        <dbReference type="EMBL" id="EHP45136.1"/>
    </source>
</evidence>
<accession>H1DL45</accession>
<evidence type="ECO:0008006" key="3">
    <source>
        <dbReference type="Google" id="ProtNLM"/>
    </source>
</evidence>
<dbReference type="HOGENOM" id="CLU_134856_0_0_10"/>
<sequence length="139" mass="16488">MDIVKLQGTDRKLYEFVCPLVMNPAILRQNNNYPFKTGPRYVWYIAAGGEQVIGFIPVRKTTTGNYVIDNYYVKGDDGVVLNKLLVEVIKEEARRADLWAIVHKRHVKQFLQNGFRIHIEWKNYNKMRYYWEERAICTD</sequence>
<keyword evidence="2" id="KW-1185">Reference proteome</keyword>
<dbReference type="eggNOG" id="ENOG5032A9E">
    <property type="taxonomic scope" value="Bacteria"/>
</dbReference>
<dbReference type="PATRIC" id="fig|742817.3.peg.3190"/>
<comment type="caution">
    <text evidence="1">The sequence shown here is derived from an EMBL/GenBank/DDBJ whole genome shotgun (WGS) entry which is preliminary data.</text>
</comment>
<name>H1DL45_9BACT</name>
<protein>
    <recommendedName>
        <fullName evidence="3">N-acetyltransferase domain-containing protein</fullName>
    </recommendedName>
</protein>
<dbReference type="GeneID" id="98070499"/>
<dbReference type="STRING" id="742817.HMPREF9449_02981"/>